<feature type="transmembrane region" description="Helical" evidence="1">
    <location>
        <begin position="12"/>
        <end position="30"/>
    </location>
</feature>
<evidence type="ECO:0000256" key="1">
    <source>
        <dbReference type="SAM" id="Phobius"/>
    </source>
</evidence>
<proteinExistence type="predicted"/>
<reference evidence="3" key="1">
    <citation type="journal article" date="2019" name="Int. J. Syst. Evol. Microbiol.">
        <title>The Global Catalogue of Microorganisms (GCM) 10K type strain sequencing project: providing services to taxonomists for standard genome sequencing and annotation.</title>
        <authorList>
            <consortium name="The Broad Institute Genomics Platform"/>
            <consortium name="The Broad Institute Genome Sequencing Center for Infectious Disease"/>
            <person name="Wu L."/>
            <person name="Ma J."/>
        </authorList>
    </citation>
    <scope>NUCLEOTIDE SEQUENCE [LARGE SCALE GENOMIC DNA]</scope>
    <source>
        <strain evidence="3">CGMCC 1.19062</strain>
    </source>
</reference>
<gene>
    <name evidence="2" type="ORF">ACFSM5_12185</name>
</gene>
<organism evidence="2 3">
    <name type="scientific">Lacibacterium aquatile</name>
    <dbReference type="NCBI Taxonomy" id="1168082"/>
    <lineage>
        <taxon>Bacteria</taxon>
        <taxon>Pseudomonadati</taxon>
        <taxon>Pseudomonadota</taxon>
        <taxon>Alphaproteobacteria</taxon>
        <taxon>Rhodospirillales</taxon>
        <taxon>Rhodospirillaceae</taxon>
    </lineage>
</organism>
<protein>
    <recommendedName>
        <fullName evidence="4">PH domain-containing protein</fullName>
    </recommendedName>
</protein>
<evidence type="ECO:0000313" key="3">
    <source>
        <dbReference type="Proteomes" id="UP001597295"/>
    </source>
</evidence>
<keyword evidence="1" id="KW-0472">Membrane</keyword>
<evidence type="ECO:0008006" key="4">
    <source>
        <dbReference type="Google" id="ProtNLM"/>
    </source>
</evidence>
<dbReference type="Proteomes" id="UP001597295">
    <property type="component" value="Unassembled WGS sequence"/>
</dbReference>
<name>A0ABW5DT91_9PROT</name>
<dbReference type="RefSeq" id="WP_379876674.1">
    <property type="nucleotide sequence ID" value="NZ_JBHUIP010000012.1"/>
</dbReference>
<keyword evidence="3" id="KW-1185">Reference proteome</keyword>
<keyword evidence="1" id="KW-0812">Transmembrane</keyword>
<feature type="transmembrane region" description="Helical" evidence="1">
    <location>
        <begin position="65"/>
        <end position="83"/>
    </location>
</feature>
<dbReference type="EMBL" id="JBHUIP010000012">
    <property type="protein sequence ID" value="MFD2263649.1"/>
    <property type="molecule type" value="Genomic_DNA"/>
</dbReference>
<comment type="caution">
    <text evidence="2">The sequence shown here is derived from an EMBL/GenBank/DDBJ whole genome shotgun (WGS) entry which is preliminary data.</text>
</comment>
<evidence type="ECO:0000313" key="2">
    <source>
        <dbReference type="EMBL" id="MFD2263649.1"/>
    </source>
</evidence>
<keyword evidence="1" id="KW-1133">Transmembrane helix</keyword>
<accession>A0ABW5DT91</accession>
<sequence>MDDLRLEFTANRLKRTFYGFCWILFWLYLLSEMIATDFFSCDPAVIGNTKPRYCTGLSRMETNTYIGFFCATILVFMAILGQFRDLPRLLIEPAGVTIFHAFATRRIAWSEIAAIERMGPNPMQLLGIETYMLILKNGKRHFVPTGLKAKTQDVVGALSRGWNSARPPEASPAERP</sequence>